<organism evidence="1">
    <name type="scientific">marine sediment metagenome</name>
    <dbReference type="NCBI Taxonomy" id="412755"/>
    <lineage>
        <taxon>unclassified sequences</taxon>
        <taxon>metagenomes</taxon>
        <taxon>ecological metagenomes</taxon>
    </lineage>
</organism>
<dbReference type="AlphaFoldDB" id="X1NFU3"/>
<comment type="caution">
    <text evidence="1">The sequence shown here is derived from an EMBL/GenBank/DDBJ whole genome shotgun (WGS) entry which is preliminary data.</text>
</comment>
<name>X1NFU3_9ZZZZ</name>
<dbReference type="EMBL" id="BARV01004362">
    <property type="protein sequence ID" value="GAI17529.1"/>
    <property type="molecule type" value="Genomic_DNA"/>
</dbReference>
<evidence type="ECO:0000313" key="1">
    <source>
        <dbReference type="EMBL" id="GAI17529.1"/>
    </source>
</evidence>
<dbReference type="InterPro" id="IPR040085">
    <property type="entry name" value="MJ0674-like"/>
</dbReference>
<protein>
    <recommendedName>
        <fullName evidence="2">Radical SAM C-terminal extension domain-containing protein</fullName>
    </recommendedName>
</protein>
<accession>X1NFU3</accession>
<evidence type="ECO:0008006" key="2">
    <source>
        <dbReference type="Google" id="ProtNLM"/>
    </source>
</evidence>
<dbReference type="PANTHER" id="PTHR43075:SF1">
    <property type="entry name" value="FORMATE LYASE ACTIVATING ENZYME, PUTATIVE (AFU_ORTHOLOGUE AFUA_2G15630)-RELATED"/>
    <property type="match status" value="1"/>
</dbReference>
<proteinExistence type="predicted"/>
<dbReference type="PANTHER" id="PTHR43075">
    <property type="entry name" value="FORMATE LYASE ACTIVATING ENZYME, PUTATIVE (AFU_ORTHOLOGUE AFUA_2G15630)-RELATED"/>
    <property type="match status" value="1"/>
</dbReference>
<gene>
    <name evidence="1" type="ORF">S06H3_09746</name>
</gene>
<reference evidence="1" key="1">
    <citation type="journal article" date="2014" name="Front. Microbiol.">
        <title>High frequency of phylogenetically diverse reductive dehalogenase-homologous genes in deep subseafloor sedimentary metagenomes.</title>
        <authorList>
            <person name="Kawai M."/>
            <person name="Futagami T."/>
            <person name="Toyoda A."/>
            <person name="Takaki Y."/>
            <person name="Nishi S."/>
            <person name="Hori S."/>
            <person name="Arai W."/>
            <person name="Tsubouchi T."/>
            <person name="Morono Y."/>
            <person name="Uchiyama I."/>
            <person name="Ito T."/>
            <person name="Fujiyama A."/>
            <person name="Inagaki F."/>
            <person name="Takami H."/>
        </authorList>
    </citation>
    <scope>NUCLEOTIDE SEQUENCE</scope>
    <source>
        <strain evidence="1">Expedition CK06-06</strain>
    </source>
</reference>
<sequence length="151" mass="17321">MRYDCDIWAEKFSGVSDYVVRARQAILEMYRQVGDNLVLDDSGLALRGLIIRHLILPSGLAGSRNSLNWLVQEISPKVTVSIMSQYYPTYQACRIPELCRKISASEYSEVLKLIEELGLENGWIQEMNAAENYLPHFERNGHPFSLKRLVE</sequence>